<feature type="domain" description="Restriction endonuclease type IV Mrr" evidence="2">
    <location>
        <begin position="379"/>
        <end position="488"/>
    </location>
</feature>
<dbReference type="PANTHER" id="PTHR30015">
    <property type="entry name" value="MRR RESTRICTION SYSTEM PROTEIN"/>
    <property type="match status" value="1"/>
</dbReference>
<comment type="caution">
    <text evidence="3">The sequence shown here is derived from an EMBL/GenBank/DDBJ whole genome shotgun (WGS) entry which is preliminary data.</text>
</comment>
<protein>
    <submittedName>
        <fullName evidence="3">Restriction endonuclease</fullName>
    </submittedName>
</protein>
<dbReference type="InterPro" id="IPR007560">
    <property type="entry name" value="Restrct_endonuc_IV_Mrr"/>
</dbReference>
<feature type="region of interest" description="Disordered" evidence="1">
    <location>
        <begin position="1"/>
        <end position="59"/>
    </location>
</feature>
<dbReference type="PANTHER" id="PTHR30015:SF7">
    <property type="entry name" value="TYPE IV METHYL-DIRECTED RESTRICTION ENZYME ECOKMRR"/>
    <property type="match status" value="1"/>
</dbReference>
<name>A0ABU2NG64_9PSEU</name>
<keyword evidence="3" id="KW-0378">Hydrolase</keyword>
<evidence type="ECO:0000313" key="3">
    <source>
        <dbReference type="EMBL" id="MDT0352720.1"/>
    </source>
</evidence>
<dbReference type="InterPro" id="IPR011856">
    <property type="entry name" value="tRNA_endonuc-like_dom_sf"/>
</dbReference>
<feature type="compositionally biased region" description="Basic and acidic residues" evidence="1">
    <location>
        <begin position="9"/>
        <end position="59"/>
    </location>
</feature>
<dbReference type="Proteomes" id="UP001183202">
    <property type="component" value="Unassembled WGS sequence"/>
</dbReference>
<dbReference type="Pfam" id="PF04471">
    <property type="entry name" value="Mrr_cat"/>
    <property type="match status" value="1"/>
</dbReference>
<organism evidence="3 4">
    <name type="scientific">Pseudonocardia charpentierae</name>
    <dbReference type="NCBI Taxonomy" id="3075545"/>
    <lineage>
        <taxon>Bacteria</taxon>
        <taxon>Bacillati</taxon>
        <taxon>Actinomycetota</taxon>
        <taxon>Actinomycetes</taxon>
        <taxon>Pseudonocardiales</taxon>
        <taxon>Pseudonocardiaceae</taxon>
        <taxon>Pseudonocardia</taxon>
    </lineage>
</organism>
<evidence type="ECO:0000313" key="4">
    <source>
        <dbReference type="Proteomes" id="UP001183202"/>
    </source>
</evidence>
<keyword evidence="4" id="KW-1185">Reference proteome</keyword>
<dbReference type="Gene3D" id="3.40.1350.10">
    <property type="match status" value="1"/>
</dbReference>
<keyword evidence="3" id="KW-0540">Nuclease</keyword>
<evidence type="ECO:0000256" key="1">
    <source>
        <dbReference type="SAM" id="MobiDB-lite"/>
    </source>
</evidence>
<dbReference type="InterPro" id="IPR011335">
    <property type="entry name" value="Restrct_endonuc-II-like"/>
</dbReference>
<dbReference type="SUPFAM" id="SSF52980">
    <property type="entry name" value="Restriction endonuclease-like"/>
    <property type="match status" value="1"/>
</dbReference>
<keyword evidence="3" id="KW-0255">Endonuclease</keyword>
<dbReference type="InterPro" id="IPR052906">
    <property type="entry name" value="Type_IV_Methyl-Rstrct_Enzyme"/>
</dbReference>
<reference evidence="4" key="1">
    <citation type="submission" date="2023-07" db="EMBL/GenBank/DDBJ databases">
        <title>30 novel species of actinomycetes from the DSMZ collection.</title>
        <authorList>
            <person name="Nouioui I."/>
        </authorList>
    </citation>
    <scope>NUCLEOTIDE SEQUENCE [LARGE SCALE GENOMIC DNA]</scope>
    <source>
        <strain evidence="4">DSM 45834</strain>
    </source>
</reference>
<sequence length="508" mass="56237">MARGSLWDELGRDREQRRRSEVARLRAEAQIRKDDRRSTAGTRRGDAAHERAERDAEAVRRQTELDARLTALAGVLYVVVAFPIPTISDLRDLPPEVEPEPFDEEPPRWADFAPPEPGLLGRLGHNRAVAQARTRFDEEFAEFERRRAAAADRDRIRAAEARADHERRIDGLVAAAAGGDPDAVPELTAALLRTITPLRGLVRRGRAVHQSEAAELAVEVELPGTDVVPVEREWRHVVTRRTVAPVERKAAERAALYADVIGQVTLAVLAICFRAFPPGLVDAVTVNGHITATDPATGRPTHPCLVTVTAARSTFAELHLDNPELDARRCVAFLGAEISPHPYQLEAVQPFVDVDLLIRYRLVTAPQALAQIDHRTDLMDMDPHEFEKLVAALFRAKGYDAWHTQSSRDDGIDAVATKADPYVPTECLIQVKRVRSVVPPKDIQALMGAMREHPTATNGLLVTTSRFSDRTRQRARAQGIATMEGAELGLQIKEHLGRDVVNSAQARR</sequence>
<gene>
    <name evidence="3" type="ORF">RM445_24665</name>
</gene>
<dbReference type="RefSeq" id="WP_311559226.1">
    <property type="nucleotide sequence ID" value="NZ_JAVREJ010000020.1"/>
</dbReference>
<accession>A0ABU2NG64</accession>
<proteinExistence type="predicted"/>
<dbReference type="EMBL" id="JAVREJ010000020">
    <property type="protein sequence ID" value="MDT0352720.1"/>
    <property type="molecule type" value="Genomic_DNA"/>
</dbReference>
<evidence type="ECO:0000259" key="2">
    <source>
        <dbReference type="Pfam" id="PF04471"/>
    </source>
</evidence>
<dbReference type="GO" id="GO:0004519">
    <property type="term" value="F:endonuclease activity"/>
    <property type="evidence" value="ECO:0007669"/>
    <property type="project" value="UniProtKB-KW"/>
</dbReference>